<gene>
    <name evidence="1" type="ORF">LMTR13_23640</name>
</gene>
<name>A0A1B1UIU9_9BRAD</name>
<accession>A0A1B1UIU9</accession>
<proteinExistence type="predicted"/>
<evidence type="ECO:0000313" key="2">
    <source>
        <dbReference type="Proteomes" id="UP000092839"/>
    </source>
</evidence>
<organism evidence="1 2">
    <name type="scientific">Bradyrhizobium icense</name>
    <dbReference type="NCBI Taxonomy" id="1274631"/>
    <lineage>
        <taxon>Bacteria</taxon>
        <taxon>Pseudomonadati</taxon>
        <taxon>Pseudomonadota</taxon>
        <taxon>Alphaproteobacteria</taxon>
        <taxon>Hyphomicrobiales</taxon>
        <taxon>Nitrobacteraceae</taxon>
        <taxon>Bradyrhizobium</taxon>
    </lineage>
</organism>
<keyword evidence="2" id="KW-1185">Reference proteome</keyword>
<reference evidence="1 2" key="1">
    <citation type="submission" date="2016-07" db="EMBL/GenBank/DDBJ databases">
        <title>Complete genome sequence of Bradyrhizobium icense LMTR 13T, a potential inoculant strain isolated from lima bean (Phaseolus lunatus) in Peru.</title>
        <authorList>
            <person name="Ormeno-Orrillo E."/>
            <person name="Duran D."/>
            <person name="Rogel M.A."/>
            <person name="Rey L."/>
            <person name="Imperial J."/>
            <person name="Ruiz-Argueso T."/>
            <person name="Martinez-Romero E."/>
        </authorList>
    </citation>
    <scope>NUCLEOTIDE SEQUENCE [LARGE SCALE GENOMIC DNA]</scope>
    <source>
        <strain evidence="1 2">LMTR 13</strain>
    </source>
</reference>
<dbReference type="KEGG" id="bic:LMTR13_23640"/>
<dbReference type="AlphaFoldDB" id="A0A1B1UIU9"/>
<dbReference type="EMBL" id="CP016428">
    <property type="protein sequence ID" value="ANW02709.1"/>
    <property type="molecule type" value="Genomic_DNA"/>
</dbReference>
<sequence length="297" mass="31484">MVLWFSLCTAAIAETAPGSNASSVSQSDRIAIGPIVLSQDVQGITVNTAVAMNFAVETKSDGLHLSLVLDASLVDLQQKFAQIVGTLPLPRDNCKSYTLVNPVVSLTIRALKGEGDTAVVALSGDVDGWTCVENPVPETYWDSTGCRGDLPFGGHYVFGCPKTRPASPIKNKSFTQPFDATLPVKLQKTGDASLSLVLGEPNVKLGGQFVFITNGLLSIAGININDQAKKALERAIDPNKLTISVPKEYADLNPTIVDASFRSGQGQLAIRLDMTALLPPARINEILGGLVKSLKKP</sequence>
<evidence type="ECO:0000313" key="1">
    <source>
        <dbReference type="EMBL" id="ANW02709.1"/>
    </source>
</evidence>
<protein>
    <submittedName>
        <fullName evidence="1">Uncharacterized protein</fullName>
    </submittedName>
</protein>
<dbReference type="Proteomes" id="UP000092839">
    <property type="component" value="Chromosome"/>
</dbReference>